<name>A0A653P9L6_9FLAO</name>
<protein>
    <submittedName>
        <fullName evidence="1">Uncharacterized protein</fullName>
    </submittedName>
</protein>
<gene>
    <name evidence="1" type="ORF">MARI151_20163</name>
</gene>
<dbReference type="AlphaFoldDB" id="A0A653P9L6"/>
<dbReference type="Proteomes" id="UP000430202">
    <property type="component" value="Unassembled WGS sequence"/>
</dbReference>
<dbReference type="EMBL" id="CABWLR010000002">
    <property type="protein sequence ID" value="VXB26375.1"/>
    <property type="molecule type" value="Genomic_DNA"/>
</dbReference>
<reference evidence="1 2" key="1">
    <citation type="submission" date="2019-10" db="EMBL/GenBank/DDBJ databases">
        <authorList>
            <person name="Karimi E."/>
        </authorList>
    </citation>
    <scope>NUCLEOTIDE SEQUENCE [LARGE SCALE GENOMIC DNA]</scope>
    <source>
        <strain evidence="1">Maribacter sp. 151</strain>
    </source>
</reference>
<accession>A0A653P9L6</accession>
<proteinExistence type="predicted"/>
<sequence length="33" mass="3604">MFPNVKLALTISNGDKWLEKAKKAGSIDRGTIT</sequence>
<evidence type="ECO:0000313" key="2">
    <source>
        <dbReference type="Proteomes" id="UP000430202"/>
    </source>
</evidence>
<evidence type="ECO:0000313" key="1">
    <source>
        <dbReference type="EMBL" id="VXB26375.1"/>
    </source>
</evidence>
<organism evidence="1 2">
    <name type="scientific">Maribacter litoralis</name>
    <dbReference type="NCBI Taxonomy" id="2059726"/>
    <lineage>
        <taxon>Bacteria</taxon>
        <taxon>Pseudomonadati</taxon>
        <taxon>Bacteroidota</taxon>
        <taxon>Flavobacteriia</taxon>
        <taxon>Flavobacteriales</taxon>
        <taxon>Flavobacteriaceae</taxon>
        <taxon>Maribacter</taxon>
    </lineage>
</organism>
<keyword evidence="2" id="KW-1185">Reference proteome</keyword>